<name>A0AAU2HCL8_9ACTN</name>
<proteinExistence type="predicted"/>
<feature type="region of interest" description="Disordered" evidence="2">
    <location>
        <begin position="4539"/>
        <end position="4560"/>
    </location>
</feature>
<feature type="region of interest" description="Disordered" evidence="2">
    <location>
        <begin position="5605"/>
        <end position="5661"/>
    </location>
</feature>
<feature type="coiled-coil region" evidence="1">
    <location>
        <begin position="29"/>
        <end position="56"/>
    </location>
</feature>
<organism evidence="5">
    <name type="scientific">Streptomyces sp. NBC_00060</name>
    <dbReference type="NCBI Taxonomy" id="2975636"/>
    <lineage>
        <taxon>Bacteria</taxon>
        <taxon>Bacillati</taxon>
        <taxon>Actinomycetota</taxon>
        <taxon>Actinomycetes</taxon>
        <taxon>Kitasatosporales</taxon>
        <taxon>Streptomycetaceae</taxon>
        <taxon>Streptomyces</taxon>
    </lineage>
</organism>
<feature type="coiled-coil region" evidence="1">
    <location>
        <begin position="3602"/>
        <end position="3636"/>
    </location>
</feature>
<feature type="compositionally biased region" description="Pro residues" evidence="2">
    <location>
        <begin position="670"/>
        <end position="683"/>
    </location>
</feature>
<accession>A0AAU2HCL8</accession>
<feature type="region of interest" description="Disordered" evidence="2">
    <location>
        <begin position="891"/>
        <end position="1043"/>
    </location>
</feature>
<feature type="compositionally biased region" description="Basic and acidic residues" evidence="2">
    <location>
        <begin position="891"/>
        <end position="929"/>
    </location>
</feature>
<feature type="compositionally biased region" description="Gly residues" evidence="2">
    <location>
        <begin position="658"/>
        <end position="667"/>
    </location>
</feature>
<feature type="region of interest" description="Disordered" evidence="2">
    <location>
        <begin position="517"/>
        <end position="783"/>
    </location>
</feature>
<keyword evidence="3" id="KW-0812">Transmembrane</keyword>
<feature type="domain" description="Outer membrane channel protein CpnT-like N-terminal" evidence="4">
    <location>
        <begin position="13"/>
        <end position="143"/>
    </location>
</feature>
<feature type="transmembrane region" description="Helical" evidence="3">
    <location>
        <begin position="110"/>
        <end position="133"/>
    </location>
</feature>
<dbReference type="EMBL" id="CP108253">
    <property type="protein sequence ID" value="WTU44639.1"/>
    <property type="molecule type" value="Genomic_DNA"/>
</dbReference>
<feature type="compositionally biased region" description="Basic and acidic residues" evidence="2">
    <location>
        <begin position="1775"/>
        <end position="1797"/>
    </location>
</feature>
<feature type="compositionally biased region" description="Low complexity" evidence="2">
    <location>
        <begin position="4942"/>
        <end position="4960"/>
    </location>
</feature>
<evidence type="ECO:0000259" key="4">
    <source>
        <dbReference type="Pfam" id="PF25547"/>
    </source>
</evidence>
<feature type="compositionally biased region" description="Basic and acidic residues" evidence="2">
    <location>
        <begin position="1448"/>
        <end position="1468"/>
    </location>
</feature>
<feature type="compositionally biased region" description="Low complexity" evidence="2">
    <location>
        <begin position="684"/>
        <end position="707"/>
    </location>
</feature>
<feature type="region of interest" description="Disordered" evidence="2">
    <location>
        <begin position="4241"/>
        <end position="4260"/>
    </location>
</feature>
<feature type="compositionally biased region" description="Low complexity" evidence="2">
    <location>
        <begin position="1744"/>
        <end position="1761"/>
    </location>
</feature>
<feature type="region of interest" description="Disordered" evidence="2">
    <location>
        <begin position="1415"/>
        <end position="1505"/>
    </location>
</feature>
<feature type="region of interest" description="Disordered" evidence="2">
    <location>
        <begin position="3380"/>
        <end position="3401"/>
    </location>
</feature>
<reference evidence="5" key="1">
    <citation type="submission" date="2022-10" db="EMBL/GenBank/DDBJ databases">
        <title>The complete genomes of actinobacterial strains from the NBC collection.</title>
        <authorList>
            <person name="Joergensen T.S."/>
            <person name="Alvarez Arevalo M."/>
            <person name="Sterndorff E.B."/>
            <person name="Faurdal D."/>
            <person name="Vuksanovic O."/>
            <person name="Mourched A.-S."/>
            <person name="Charusanti P."/>
            <person name="Shaw S."/>
            <person name="Blin K."/>
            <person name="Weber T."/>
        </authorList>
    </citation>
    <scope>NUCLEOTIDE SEQUENCE</scope>
    <source>
        <strain evidence="5">NBC_00060</strain>
    </source>
</reference>
<evidence type="ECO:0000256" key="3">
    <source>
        <dbReference type="SAM" id="Phobius"/>
    </source>
</evidence>
<sequence length="5836" mass="622066">MAIEISGGWATFLKTLSGVDFPQANEDELREVSREYRQAAEKFGQLEELLREVVRQVQADFEGETATGFLEYANQFVGGDNSVLGHAKKEAEALAENAFKTAADVEYTKWAIFGQLVLLIAQIALAQALLSVTGGLSEAWLALLAAEFRVAVILLARFLFTQIVLQMIIGIAGGLLLDAVLQLTQMGMGNRTEWNKQFTLDAVKFGAIGGLLGGPFSVLGEGLGKLLGNLFGKGLGKKLSGDLGERLFKSFGGGAGRGLDDILDGGLKNLPKGGARGLGGAGKGAAGAGGKGAGGALGDLGGGAGGRAGGNAAGKAGGSLITPEVARELGRDIGKVLGKTAPAMGGVTRGATAGAVRGMAGELVVNDFGKIFEKHLGGTLGKTTAGALGREYGEAFVTNWAGKGGWQGLTRSLGDVLEPYAGKFGTTGMQAFSHDLPEALVHGIGKHLPGDAGYKIGNLLGNIGSDAGHQAVTEGMYNLLFSPEHEFKVTGFTPVAGAVGGLLGHGIAHGIHAMGGAGGGAAPAAPPVPDIKPPRTSGGSGKGGASGEGEGAAPVPVAEKVSTVSSGGTEGNATASKSGDGDARHTSPATEHTNEGGPGGDSPSPDHQGRDGQDTGLRYLDVDGGVRYEDPDVLDEGIGYTEGDEGPVPAPVRPLTVGAGGGDGGGPTPVAEPPRPAQRPAPAPASATTAAPTPAAAPAPTRVPTSSDGPDLSGGRPQTAADSGDGNGQDTLGSGTRHTPDGSGDAEHRVSDGPDMGDPLSEHWPKAPDADPGAESGPDRADVLDRIEEALAEGDAPTALREITTLKQLEVQSRAELDGHRGAGPLDADGPEPVRGVREIADDLALAVRTDPAMDVSGMVREAREHLVGERAARTREDALRRRLVHDFLESADGADGRGTSDRDAGPRRSGEDSDESLRRRLDELRKASADAPDDSDQYAGLRERLDRLHGSGPDYHGRPDRLEELRRAHRDALSEEQEHGRGEPLPEEAEGADRTRPAGDDTDATPQDLATLELLDSLDSDRGPAAERSQARPDTPRQAHGDRGELDALLDELPFADVDGEGLGDLDRASRVPAELPDVPDGSPMDLDLPQVPRGAPADRTDTRVARALEHLSTQARKAGLDRADVRERMEQISQDTAAGRHSEAAAALRSLQRDVAVAGLDTRLADFRRHIDAGYRRVSELGMRRSEWLGHAVDIETSALEGRPAQETAALIDTYERRLGALRTELGGRGGGADADPAHRPMDERALDERLDRLHRDHERRLGMDPDRSDLWSLRRGAEMTAEQAARLDGEYRAELSRLDGAQRVERLREMGAGERELEHWQRRLERDGLSEELREQYERRTAALGDLDTQRRLDRTRTDDEREQAGLRRRFDELRPDDAGNSLEWERLQRRHDPLRMRDAEADADLAALRRRLEALGPGSRPDADPERLGDQTPNEQGEAPAPPDRSEDGSGSRTEESADFDARVRAGHQNLVDMPQAERERWAERYAHADDEAARDRLDRQHDARVQELRREAELRALREGDPVGAERTERERAAWLSRFDEAAGDTEATQKLIEEYQAETRVLREVGRNRLDRALRAPDPLRPLNDRIDQALDGLSTEARRAAAKDSATLSERLERLGRGPGAAGRDLGDGVGEDLPPRDPDHPSDGDGDGGAVVRGQAEQDFDDLMRARLQALQGDGSDTDDGASQGPSRAGGAEGSDIGQMSRTSERTGELEEGEDTLREPFSDDSDTAPHTDTGDAPASPSTSSSAPAASTTAKGRGSGFTWNSLEESERVIERPRAADTDAAGEDAREPLPVPDEPEPVPVPHPGPAPATSEPVTAPPRPPRSLDGLSADAYERLLYSVRRRFPDLGDEAVRQRASEELDAVPRAVHAGDDPGAERPVALARDAVAPQHRPEGLVRFDDGAELPYNLRSAGHGALAFRGIERLVEELHADVRPAPGALEELRRELADNPHTFLHGRPFTFTTQDGGRHTLTVEAANYGDWSRYTPLGEEAKAAGDTKVDTEVRSRPGTGDSKSLGATRSFGATLPLGPGAGTVAPYASVGATVRRKEPAYQYAFEHRAQTSSTAVGKDGSHVHVDDLYIRAVAAPLDRSGQPSGPVRESAYRITGGLVWRAPDSAVRPVLPDRMPEHIRFAPGDRPRLFVPLDVAPGGDLYTWARTAFPEAGPDSEALRALDSFFSPESLRTLLGPATEATVLSAPLPADPAGAHWLGAAELRLRPVSATLSAASDTTEVKKADTGRVSAVLDRRSTQGGSLTGTLGPAVTVPGLAQQLRVQAGGALTWSTQRAESSFTGNTAEIGRTLTTRGHSGVYEVRYRVEVRRLGETWRSPRADREPAHLTASVLMARDEARRLARWQRDLGHTDTAQEPRPPAYLPTAERPGTFGPHVVVALDAVAAPQDAGGEPVRRASLIERVRDQVLESLWERHPRLVVRPDQDTPHGFREGRLLKDSAEADYANALRNTHKLYQALSQPQIESALERLTTTGLRIQLDRVGRVGDSGLGAALKEYVTVEVRARVRGPRFAGTQHDLGLANNVLSSIRADGASTRTQGWSGGLDLGILGGDAYGATAGLSLRRGRQRAYGATYGPQLNPDGGIGSTGSQHLWTYDLDFEVSARSLRRPANAARVATGELLAADVFISRGTADDLLGARDFGGQLTLAVPAALAAAGGAVTEGGAPVRAMSAEQARTLSSGRPVADRVTPALLRGPHIVQNVLAPATVHRHARELLAQVSGDSWVYRSDGTPASHALAESFAPGRNEADFADAAVVGKHVGELFGKTAFTDITASVSAWPRLGRARVLGVVDSGDVTLSAIGSVTTGAGHSLAATRDASVTVAAAFRAKQHDALRTTGAYGLSWTPYQRSTTHTETHALGANPTHTVAYSGPFALVAADVEWHLAARSSPRGLLALPTTGPWVRAPQGRIVSVPDGVLIWMPLEEARALGLYEDGLGDPLPHVPFTAGPLAALGSFPVGSLDLSGALTRFRELVGTGLPRHADWLEPAGLLEDQLGSLARRSATLSPSGIRGLLATLENGGATLRLTRQNLGSSRSARLTVSVQRTAFTPGALRHDAALSASKVTSTAHTVTDKAARGTDAGIRVTEGPTVPGQSALTGISVALDDRAGVSRSTTLGLTLTESATSTVTHGGISVSGDSAFSVVFQLEVDGGRHRLTSPPYPLGTVREHLPLSLAVPAAVAHHPFAPAAVSTRPTLIDASTPGALADWSARPAYRRARELFAAGPEALAVARIEGIAELREAGTFVLDAAGPLPRGGIRPPLGTRAGTWTGTALVQGGDPHQGRGALTRPGAAAAQVHADTVSHEVLAAYFRQLLTQGLTLGLHDTDSAHGGFDATLRLFANIDLDSAVVVALDPDAGIGGSRRALGNHTHSGDTTQVHQPGLTAGPSLAPVSVAFPPGTVTVSTPGWPDTAIDGLTLDRRTSALTTVKPPAGGAVLVRMDVDWRHLAEVTRRTGAVPQAVRNLLPDHISRRVGPPVAAEHTVTAGIHVWVSYDLARRHGLLTPELDAASTTLKKQTKAFTEAAKTEAATVRSLRDLTAELTQARADVERAWHENTTDDDTPDAMASTSSAAPAPTGHDPLPAAVRAAAARLASREERLAELQQQLADRRRDLTSAQTRLSRARTWADETLLHHSRPPAQRTGNAPEPFDADAVRDDIVVAQPSAHDLADYPLPAPGPQHLADAAATDPLTAPGPLTEAEVTEAVRPWFAEHRATLDPLMARADLTDAAVRERDNVRAWARTWQAADTRYRVALADEQAARERLSRAHGKTPRVSAERQWRALEPVREAVRAYDEVRERLELSRSEAVAARARFLAARAAARAAADIPRMAPRPAPWRPDPMPATARTATTDEPRRYTALLTDPEGRPLTLLSPDGERVLDIVEAPTAEPDSGTSFLRSLVHAVDTTTPHLLDTRGLRGNDLASTVRTVAHAVADQLLPEGELATWQRELADTLAPGPADRFTVQDLDAAGITLTAAERQELAAHHRLPRALTLTPEQRLALARLSLLRPGDGRVGDRVDAGWNHAAADLLPVLAARLLGLNLTVVRGDLGHQTFTPPDRLAPLEVTLHVQDHQYRPALGRTDTQAAVREGDTLVLPDGSRYVLRPVTGSEDGGLFEALAAAHGRGESAGDLRARALDGLLREVVEEFPDLGEDVLRGHPFTEDDLAAAGVALDGAGWRRFTETGGLLPEDTVLGAFARGALSRRLFPGAGTTFTEDELRAAGREPGAPFTKGADPQSSTSSLPSGHYTLTAAAHARLSDSERAALTALVLHRPYTSAPSALPRLFHELAVRAVGGLRVVGPDGRVRTYGTPTAASPLLYQDGDHYVAALPATDAAEVPRQGGRFSSAADTLLAALALNGDVPAAPDAQEQTFQGYEHIESEFRLGTAALIERLLIEAIRDEHAVEAVVSLGGGGGVFAYRPQRPLQDLDLRLSLPDGIDAAQRQQIFATVSQLVNPDGGAQAPASTVKGWFGGVEVSVTFGKVPTDQRRLKLAGDETQTVPVTAVSAPRLLSDKIVALANRKPAAPGEGTQGQRPEDELTEKRRRDALDILALTDKLSEDVPAQGKVATALAQVAELGDEVSPKYQPLKKTAFDQAANQLKRAIEKAAKSGQPQSDFVQADWSTLREIGNNLPSAARKAAAPRPQAQGRAQAQSRAQSHSQPQAESQTQQKPAAQAAEQEHVFVLQDGRKIPYSSVQLFEIRDAQGEFLGHASHSADDWARREDFYHRFRTTTDSFRHYRVSEGADRTTASPDGTQAEERLPWRPETSGTDTSRPYFFDAHGAKDGVVLRLKDAAEPADGTAVSEKVVVDGAQFGRFLTSLTKGPAERGDIVLVACKTGQTNDGRSVVAEAAKAAPGRRLYAPDSDVGHSPAIEGEAPDGGVLALLARGEDARGRWVTAYAPGTDEAAAPLAPDASSRSAPPVVAERATPATAQAEADAGADVRGRNTAPGEFTVNTDGQGGFATLIYEGLRGPGAEHEVDPYLSEPAEAGAPRGMRSSFPSDLTQTLTALDGTRFGLSSLGLYTSRNRNAALRYHASLASPEEHRAVQRFYEHVDLASFENLGPAEDFTIIEAQVGPNGGLLLRTKTDGFVELGSEQLAQLVAVLEPERRGYVIFVTAGNSLLAHEGLFLQRQLILPNGLQRFMGAWPAGAWEGMLSKHFDLRYSRSRPLPAVDSDVDMSGSGGTPSHLLPIIATGEAWVAGAQSAPRSHTGPPAPHHPVARASRGDRVGTGSRRIYSRIPLSREQTAWVKTTTNRIIEITSDPSFSQMGRSTEEVTVSGRRSFSDSPEAQSLRHISIRLWNALGQIHQKISAEMPGEAFKREVEVQGALVRDRLVFATNLDRSVEWLHGINSQAGGFWELLRWSPGDRYFLGYTSADSSEARARSDRALKKLDIETSGMDISEGDGLHQAQNAVVEILKSHRAQDQNVRVHKVASSDDPEALHALLTDADYAGHVILVMGPDGARNWDFPMHAEQKILHLLSRAAVTAQDIDSPVIIRGQKRPCAACWLGLTNFREEWNSTRGHLDHSVQFNDNIGNFYQQSLHTLTRHLPHLAGRAEVLEEKLRHNSFISAYSYAGAGIADGSAVSSMSDGAEGSRSYETASESEPEWDDISLPTNENTLHTGSIPRSTSRSSGTGGGRGLGELAKVHQWNVLAVMGDEDLQTRARRADGQDKGGHTHYDERVWSMMKNVIRDYPELGLQAQFSRFLGVSEAAISKRMKTDFIEEVMEPDLVLDGLSVDDRRRIIETMPADFIKTWTECLKRDGTADSSVLNGLWSAELKRVVTDIYQTNPSAAAYIEQFLTLTPGSLAWLRQQI</sequence>
<dbReference type="InterPro" id="IPR057746">
    <property type="entry name" value="CpnT-like_N"/>
</dbReference>
<feature type="region of interest" description="Disordered" evidence="2">
    <location>
        <begin position="1061"/>
        <end position="1100"/>
    </location>
</feature>
<feature type="region of interest" description="Disordered" evidence="2">
    <location>
        <begin position="3645"/>
        <end position="3667"/>
    </location>
</feature>
<feature type="compositionally biased region" description="Gly residues" evidence="2">
    <location>
        <begin position="538"/>
        <end position="550"/>
    </location>
</feature>
<feature type="compositionally biased region" description="Basic and acidic residues" evidence="2">
    <location>
        <begin position="1999"/>
        <end position="2013"/>
    </location>
</feature>
<feature type="compositionally biased region" description="Basic and acidic residues" evidence="2">
    <location>
        <begin position="1020"/>
        <end position="1043"/>
    </location>
</feature>
<evidence type="ECO:0000256" key="1">
    <source>
        <dbReference type="SAM" id="Coils"/>
    </source>
</evidence>
<feature type="compositionally biased region" description="Low complexity" evidence="2">
    <location>
        <begin position="3580"/>
        <end position="3593"/>
    </location>
</feature>
<feature type="compositionally biased region" description="Polar residues" evidence="2">
    <location>
        <begin position="3386"/>
        <end position="3396"/>
    </location>
</feature>
<feature type="region of interest" description="Disordered" evidence="2">
    <location>
        <begin position="4873"/>
        <end position="4894"/>
    </location>
</feature>
<feature type="region of interest" description="Disordered" evidence="2">
    <location>
        <begin position="3847"/>
        <end position="3866"/>
    </location>
</feature>
<feature type="compositionally biased region" description="Pro residues" evidence="2">
    <location>
        <begin position="3848"/>
        <end position="3859"/>
    </location>
</feature>
<feature type="compositionally biased region" description="Basic and acidic residues" evidence="2">
    <location>
        <begin position="942"/>
        <end position="985"/>
    </location>
</feature>
<feature type="region of interest" description="Disordered" evidence="2">
    <location>
        <begin position="3564"/>
        <end position="3598"/>
    </location>
</feature>
<feature type="compositionally biased region" description="Low complexity" evidence="2">
    <location>
        <begin position="4653"/>
        <end position="4695"/>
    </location>
</feature>
<feature type="coiled-coil region" evidence="1">
    <location>
        <begin position="3803"/>
        <end position="3830"/>
    </location>
</feature>
<feature type="compositionally biased region" description="Polar residues" evidence="2">
    <location>
        <begin position="562"/>
        <end position="577"/>
    </location>
</feature>
<feature type="compositionally biased region" description="Polar residues" evidence="2">
    <location>
        <begin position="728"/>
        <end position="737"/>
    </location>
</feature>
<feature type="region of interest" description="Disordered" evidence="2">
    <location>
        <begin position="1604"/>
        <end position="1835"/>
    </location>
</feature>
<feature type="compositionally biased region" description="Basic and acidic residues" evidence="2">
    <location>
        <begin position="3564"/>
        <end position="3573"/>
    </location>
</feature>
<feature type="transmembrane region" description="Helical" evidence="3">
    <location>
        <begin position="163"/>
        <end position="183"/>
    </location>
</feature>
<feature type="region of interest" description="Disordered" evidence="2">
    <location>
        <begin position="4925"/>
        <end position="4975"/>
    </location>
</feature>
<feature type="compositionally biased region" description="Low complexity" evidence="2">
    <location>
        <begin position="5643"/>
        <end position="5654"/>
    </location>
</feature>
<feature type="compositionally biased region" description="Basic and acidic residues" evidence="2">
    <location>
        <begin position="1641"/>
        <end position="1651"/>
    </location>
</feature>
<keyword evidence="3" id="KW-1133">Transmembrane helix</keyword>
<gene>
    <name evidence="5" type="ORF">OHV25_36130</name>
</gene>
<keyword evidence="1" id="KW-0175">Coiled coil</keyword>
<evidence type="ECO:0000313" key="5">
    <source>
        <dbReference type="EMBL" id="WTU44639.1"/>
    </source>
</evidence>
<feature type="compositionally biased region" description="Pro residues" evidence="2">
    <location>
        <begin position="1799"/>
        <end position="1816"/>
    </location>
</feature>
<protein>
    <recommendedName>
        <fullName evidence="4">Outer membrane channel protein CpnT-like N-terminal domain-containing protein</fullName>
    </recommendedName>
</protein>
<feature type="compositionally biased region" description="Basic and acidic residues" evidence="2">
    <location>
        <begin position="760"/>
        <end position="769"/>
    </location>
</feature>
<dbReference type="Pfam" id="PF25547">
    <property type="entry name" value="WXG100_2"/>
    <property type="match status" value="1"/>
</dbReference>
<feature type="region of interest" description="Disordered" evidence="2">
    <location>
        <begin position="4761"/>
        <end position="4794"/>
    </location>
</feature>
<evidence type="ECO:0000256" key="2">
    <source>
        <dbReference type="SAM" id="MobiDB-lite"/>
    </source>
</evidence>
<feature type="region of interest" description="Disordered" evidence="2">
    <location>
        <begin position="1227"/>
        <end position="1246"/>
    </location>
</feature>
<keyword evidence="3" id="KW-0472">Membrane</keyword>
<feature type="region of interest" description="Disordered" evidence="2">
    <location>
        <begin position="4653"/>
        <end position="4696"/>
    </location>
</feature>
<feature type="compositionally biased region" description="Basic and acidic residues" evidence="2">
    <location>
        <begin position="1711"/>
        <end position="1741"/>
    </location>
</feature>
<feature type="compositionally biased region" description="Basic and acidic residues" evidence="2">
    <location>
        <begin position="620"/>
        <end position="630"/>
    </location>
</feature>
<feature type="region of interest" description="Disordered" evidence="2">
    <location>
        <begin position="814"/>
        <end position="834"/>
    </location>
</feature>
<feature type="region of interest" description="Disordered" evidence="2">
    <location>
        <begin position="5223"/>
        <end position="5249"/>
    </location>
</feature>
<feature type="region of interest" description="Disordered" evidence="2">
    <location>
        <begin position="1353"/>
        <end position="1381"/>
    </location>
</feature>
<feature type="region of interest" description="Disordered" evidence="2">
    <location>
        <begin position="1999"/>
        <end position="2026"/>
    </location>
</feature>
<feature type="compositionally biased region" description="Basic and acidic residues" evidence="2">
    <location>
        <begin position="1480"/>
        <end position="1505"/>
    </location>
</feature>